<protein>
    <recommendedName>
        <fullName evidence="2 5">Methionyl-tRNA formyltransferase</fullName>
        <ecNumber evidence="2 5">2.1.2.9</ecNumber>
    </recommendedName>
</protein>
<dbReference type="PANTHER" id="PTHR11138">
    <property type="entry name" value="METHIONYL-TRNA FORMYLTRANSFERASE"/>
    <property type="match status" value="1"/>
</dbReference>
<dbReference type="Pfam" id="PF00551">
    <property type="entry name" value="Formyl_trans_N"/>
    <property type="match status" value="1"/>
</dbReference>
<dbReference type="GO" id="GO:0004479">
    <property type="term" value="F:methionyl-tRNA formyltransferase activity"/>
    <property type="evidence" value="ECO:0007669"/>
    <property type="project" value="UniProtKB-UniRule"/>
</dbReference>
<feature type="domain" description="Formyl transferase C-terminal" evidence="7">
    <location>
        <begin position="204"/>
        <end position="302"/>
    </location>
</feature>
<feature type="domain" description="Formyl transferase N-terminal" evidence="6">
    <location>
        <begin position="1"/>
        <end position="179"/>
    </location>
</feature>
<dbReference type="EC" id="2.1.2.9" evidence="2 5"/>
<feature type="binding site" evidence="5">
    <location>
        <begin position="109"/>
        <end position="112"/>
    </location>
    <ligand>
        <name>(6S)-5,6,7,8-tetrahydrofolate</name>
        <dbReference type="ChEBI" id="CHEBI:57453"/>
    </ligand>
</feature>
<dbReference type="InterPro" id="IPR041711">
    <property type="entry name" value="Met-tRNA-FMT_N"/>
</dbReference>
<dbReference type="HAMAP" id="MF_00182">
    <property type="entry name" value="Formyl_trans"/>
    <property type="match status" value="1"/>
</dbReference>
<reference evidence="8" key="1">
    <citation type="submission" date="2009-07" db="EMBL/GenBank/DDBJ databases">
        <authorList>
            <consortium name="US DOE Joint Genome Institute (JGI-PGF)"/>
            <person name="Lucas S."/>
            <person name="Copeland A."/>
            <person name="Lapidus A."/>
            <person name="Glavina del Rio T."/>
            <person name="Tice H."/>
            <person name="Bruce D."/>
            <person name="Goodwin L."/>
            <person name="Pitluck S."/>
            <person name="Larimer F."/>
            <person name="Land M.L."/>
            <person name="Mouttaki H."/>
            <person name="He Z."/>
            <person name="Zhou J."/>
            <person name="Hemme C.L."/>
        </authorList>
    </citation>
    <scope>NUCLEOTIDE SEQUENCE</scope>
    <source>
        <strain evidence="8">DSM 2782</strain>
    </source>
</reference>
<evidence type="ECO:0000256" key="4">
    <source>
        <dbReference type="ARBA" id="ARBA00022917"/>
    </source>
</evidence>
<comment type="similarity">
    <text evidence="1 5">Belongs to the Fmt family.</text>
</comment>
<dbReference type="Pfam" id="PF02911">
    <property type="entry name" value="Formyl_trans_C"/>
    <property type="match status" value="1"/>
</dbReference>
<evidence type="ECO:0000256" key="2">
    <source>
        <dbReference type="ARBA" id="ARBA00012261"/>
    </source>
</evidence>
<keyword evidence="3 5" id="KW-0808">Transferase</keyword>
<dbReference type="AlphaFoldDB" id="F1TDL8"/>
<dbReference type="InterPro" id="IPR036477">
    <property type="entry name" value="Formyl_transf_N_sf"/>
</dbReference>
<accession>F1TDL8</accession>
<evidence type="ECO:0000256" key="5">
    <source>
        <dbReference type="HAMAP-Rule" id="MF_00182"/>
    </source>
</evidence>
<dbReference type="NCBIfam" id="TIGR00460">
    <property type="entry name" value="fmt"/>
    <property type="match status" value="1"/>
</dbReference>
<comment type="function">
    <text evidence="5">Attaches a formyl group to the free amino group of methionyl-tRNA(fMet). The formyl group appears to play a dual role in the initiator identity of N-formylmethionyl-tRNA by promoting its recognition by IF2 and preventing the misappropriation of this tRNA by the elongation apparatus.</text>
</comment>
<dbReference type="GO" id="GO:0005829">
    <property type="term" value="C:cytosol"/>
    <property type="evidence" value="ECO:0007669"/>
    <property type="project" value="TreeGrafter"/>
</dbReference>
<dbReference type="InterPro" id="IPR005794">
    <property type="entry name" value="Fmt"/>
</dbReference>
<dbReference type="PROSITE" id="PS00373">
    <property type="entry name" value="GART"/>
    <property type="match status" value="1"/>
</dbReference>
<dbReference type="OrthoDB" id="9802815at2"/>
<evidence type="ECO:0000256" key="1">
    <source>
        <dbReference type="ARBA" id="ARBA00010699"/>
    </source>
</evidence>
<dbReference type="InterPro" id="IPR005793">
    <property type="entry name" value="Formyl_trans_C"/>
</dbReference>
<evidence type="ECO:0000259" key="6">
    <source>
        <dbReference type="Pfam" id="PF00551"/>
    </source>
</evidence>
<reference evidence="8" key="2">
    <citation type="submission" date="2011-01" db="EMBL/GenBank/DDBJ databases">
        <title>The Non-contiguous Finished genome of Clostridium papyrosolvens.</title>
        <authorList>
            <person name="Lucas S."/>
            <person name="Copeland A."/>
            <person name="Lapidus A."/>
            <person name="Cheng J.-F."/>
            <person name="Goodwin L."/>
            <person name="Pitluck S."/>
            <person name="Misra M."/>
            <person name="Chertkov O."/>
            <person name="Detter J.C."/>
            <person name="Han C."/>
            <person name="Tapia R."/>
            <person name="Land M."/>
            <person name="Hauser L."/>
            <person name="Kyrpides N."/>
            <person name="Ivanova N."/>
            <person name="Pagani I."/>
            <person name="Mouttaki H."/>
            <person name="He Z."/>
            <person name="Zhou J."/>
            <person name="Hemme C.L."/>
            <person name="Woyke T."/>
        </authorList>
    </citation>
    <scope>NUCLEOTIDE SEQUENCE [LARGE SCALE GENOMIC DNA]</scope>
    <source>
        <strain evidence="8">DSM 2782</strain>
    </source>
</reference>
<dbReference type="InterPro" id="IPR044135">
    <property type="entry name" value="Met-tRNA-FMT_C"/>
</dbReference>
<dbReference type="Proteomes" id="UP000003860">
    <property type="component" value="Unassembled WGS sequence"/>
</dbReference>
<dbReference type="CDD" id="cd08704">
    <property type="entry name" value="Met_tRNA_FMT_C"/>
    <property type="match status" value="1"/>
</dbReference>
<comment type="caution">
    <text evidence="8">The sequence shown here is derived from an EMBL/GenBank/DDBJ whole genome shotgun (WGS) entry which is preliminary data.</text>
</comment>
<dbReference type="RefSeq" id="WP_004619611.1">
    <property type="nucleotide sequence ID" value="NZ_ACXX02000007.1"/>
</dbReference>
<dbReference type="InterPro" id="IPR011034">
    <property type="entry name" value="Formyl_transferase-like_C_sf"/>
</dbReference>
<sequence length="312" mass="34345">MKIIFMGTPEFAVPSLEMLINEGYEVIAVVTQPDKPKGRGNKLAAPPVKEFALKHGITVLQPSKIKTPEFVEQIRNLAPDLLITAAYGKIISKEMLDVPTLGCINVHGSLLPAYRGAAPIQWSIINGEKVTGITTMFTDVGLDTGDMLLKKELEIGSDMTAGELHDAMAVLGAQVLKETLSELKQGTLIRKQQEDSLSSYAPIITKEVGLIDWNKTAQQVHDLVRGTSPWPGAYTFLNESKMRVWKTCLSDLENNQNYCPGEIVRVDESGLLIKCSDGYIIISELQFDSSKRMKVSDYLRGHKISIGEKLGN</sequence>
<dbReference type="SUPFAM" id="SSF53328">
    <property type="entry name" value="Formyltransferase"/>
    <property type="match status" value="1"/>
</dbReference>
<dbReference type="FunFam" id="3.40.50.12230:FF:000001">
    <property type="entry name" value="Methionyl-tRNA formyltransferase"/>
    <property type="match status" value="1"/>
</dbReference>
<dbReference type="InterPro" id="IPR001555">
    <property type="entry name" value="GART_AS"/>
</dbReference>
<dbReference type="Gene3D" id="3.40.50.12230">
    <property type="match status" value="1"/>
</dbReference>
<evidence type="ECO:0000313" key="8">
    <source>
        <dbReference type="EMBL" id="EGD47656.1"/>
    </source>
</evidence>
<evidence type="ECO:0000259" key="7">
    <source>
        <dbReference type="Pfam" id="PF02911"/>
    </source>
</evidence>
<dbReference type="eggNOG" id="COG0223">
    <property type="taxonomic scope" value="Bacteria"/>
</dbReference>
<name>F1TDL8_9FIRM</name>
<keyword evidence="4 5" id="KW-0648">Protein biosynthesis</keyword>
<dbReference type="CDD" id="cd08646">
    <property type="entry name" value="FMT_core_Met-tRNA-FMT_N"/>
    <property type="match status" value="1"/>
</dbReference>
<organism evidence="8 9">
    <name type="scientific">Ruminiclostridium papyrosolvens DSM 2782</name>
    <dbReference type="NCBI Taxonomy" id="588581"/>
    <lineage>
        <taxon>Bacteria</taxon>
        <taxon>Bacillati</taxon>
        <taxon>Bacillota</taxon>
        <taxon>Clostridia</taxon>
        <taxon>Eubacteriales</taxon>
        <taxon>Oscillospiraceae</taxon>
        <taxon>Ruminiclostridium</taxon>
    </lineage>
</organism>
<dbReference type="InterPro" id="IPR002376">
    <property type="entry name" value="Formyl_transf_N"/>
</dbReference>
<dbReference type="STRING" id="588581.Cpap_1851"/>
<dbReference type="EMBL" id="ACXX02000007">
    <property type="protein sequence ID" value="EGD47656.1"/>
    <property type="molecule type" value="Genomic_DNA"/>
</dbReference>
<gene>
    <name evidence="5" type="primary">fmt</name>
    <name evidence="8" type="ORF">Cpap_1851</name>
</gene>
<keyword evidence="9" id="KW-1185">Reference proteome</keyword>
<dbReference type="PANTHER" id="PTHR11138:SF5">
    <property type="entry name" value="METHIONYL-TRNA FORMYLTRANSFERASE, MITOCHONDRIAL"/>
    <property type="match status" value="1"/>
</dbReference>
<proteinExistence type="inferred from homology"/>
<evidence type="ECO:0000256" key="3">
    <source>
        <dbReference type="ARBA" id="ARBA00022679"/>
    </source>
</evidence>
<comment type="catalytic activity">
    <reaction evidence="5">
        <text>L-methionyl-tRNA(fMet) + (6R)-10-formyltetrahydrofolate = N-formyl-L-methionyl-tRNA(fMet) + (6S)-5,6,7,8-tetrahydrofolate + H(+)</text>
        <dbReference type="Rhea" id="RHEA:24380"/>
        <dbReference type="Rhea" id="RHEA-COMP:9952"/>
        <dbReference type="Rhea" id="RHEA-COMP:9953"/>
        <dbReference type="ChEBI" id="CHEBI:15378"/>
        <dbReference type="ChEBI" id="CHEBI:57453"/>
        <dbReference type="ChEBI" id="CHEBI:78530"/>
        <dbReference type="ChEBI" id="CHEBI:78844"/>
        <dbReference type="ChEBI" id="CHEBI:195366"/>
        <dbReference type="EC" id="2.1.2.9"/>
    </reaction>
</comment>
<evidence type="ECO:0000313" key="9">
    <source>
        <dbReference type="Proteomes" id="UP000003860"/>
    </source>
</evidence>
<dbReference type="SUPFAM" id="SSF50486">
    <property type="entry name" value="FMT C-terminal domain-like"/>
    <property type="match status" value="1"/>
</dbReference>